<feature type="transmembrane region" description="Helical" evidence="1">
    <location>
        <begin position="6"/>
        <end position="30"/>
    </location>
</feature>
<dbReference type="InterPro" id="IPR045584">
    <property type="entry name" value="Pilin-like"/>
</dbReference>
<dbReference type="RefSeq" id="WP_205214130.1">
    <property type="nucleotide sequence ID" value="NZ_JAFFZP010000032.1"/>
</dbReference>
<dbReference type="InterPro" id="IPR031982">
    <property type="entry name" value="PilE-like"/>
</dbReference>
<reference evidence="2 3" key="1">
    <citation type="submission" date="2021-02" db="EMBL/GenBank/DDBJ databases">
        <title>A novel species of genus Amphritea isolated from a fishpond in China.</title>
        <authorList>
            <person name="Lu H."/>
        </authorList>
    </citation>
    <scope>NUCLEOTIDE SEQUENCE [LARGE SCALE GENOMIC DNA]</scope>
    <source>
        <strain evidence="2 3">RP18W</strain>
    </source>
</reference>
<dbReference type="SUPFAM" id="SSF54523">
    <property type="entry name" value="Pili subunits"/>
    <property type="match status" value="1"/>
</dbReference>
<protein>
    <submittedName>
        <fullName evidence="2">Type IV pilin protein</fullName>
    </submittedName>
</protein>
<evidence type="ECO:0000313" key="3">
    <source>
        <dbReference type="Proteomes" id="UP000760472"/>
    </source>
</evidence>
<dbReference type="Pfam" id="PF07963">
    <property type="entry name" value="N_methyl"/>
    <property type="match status" value="1"/>
</dbReference>
<keyword evidence="1" id="KW-1133">Transmembrane helix</keyword>
<organism evidence="2 3">
    <name type="scientific">Amphritea pacifica</name>
    <dbReference type="NCBI Taxonomy" id="2811233"/>
    <lineage>
        <taxon>Bacteria</taxon>
        <taxon>Pseudomonadati</taxon>
        <taxon>Pseudomonadota</taxon>
        <taxon>Gammaproteobacteria</taxon>
        <taxon>Oceanospirillales</taxon>
        <taxon>Oceanospirillaceae</taxon>
        <taxon>Amphritea</taxon>
    </lineage>
</organism>
<evidence type="ECO:0000256" key="1">
    <source>
        <dbReference type="SAM" id="Phobius"/>
    </source>
</evidence>
<name>A0ABS2WBF8_9GAMM</name>
<dbReference type="Gene3D" id="3.30.700.10">
    <property type="entry name" value="Glycoprotein, Type 4 Pilin"/>
    <property type="match status" value="1"/>
</dbReference>
<dbReference type="Pfam" id="PF16732">
    <property type="entry name" value="ComP_DUS"/>
    <property type="match status" value="1"/>
</dbReference>
<keyword evidence="1" id="KW-0472">Membrane</keyword>
<comment type="caution">
    <text evidence="2">The sequence shown here is derived from an EMBL/GenBank/DDBJ whole genome shotgun (WGS) entry which is preliminary data.</text>
</comment>
<dbReference type="Proteomes" id="UP000760472">
    <property type="component" value="Unassembled WGS sequence"/>
</dbReference>
<evidence type="ECO:0000313" key="2">
    <source>
        <dbReference type="EMBL" id="MBN0989048.1"/>
    </source>
</evidence>
<dbReference type="PROSITE" id="PS00409">
    <property type="entry name" value="PROKAR_NTER_METHYL"/>
    <property type="match status" value="1"/>
</dbReference>
<dbReference type="EMBL" id="JAFFZP010000032">
    <property type="protein sequence ID" value="MBN0989048.1"/>
    <property type="molecule type" value="Genomic_DNA"/>
</dbReference>
<keyword evidence="3" id="KW-1185">Reference proteome</keyword>
<keyword evidence="1" id="KW-0812">Transmembrane</keyword>
<accession>A0ABS2WBF8</accession>
<dbReference type="InterPro" id="IPR012902">
    <property type="entry name" value="N_methyl_site"/>
</dbReference>
<dbReference type="NCBIfam" id="TIGR02532">
    <property type="entry name" value="IV_pilin_GFxxxE"/>
    <property type="match status" value="1"/>
</dbReference>
<sequence length="126" mass="13344">MRKMSGFTLIELMIAVAILGILLAIAYPSLMSQVRESRRSDGYAALMSAAAMEERFFTVNNQYTSDENNLGGNVSEEGFYSIDAVASGGGSTFTITAVGLGSQANDTGCTTLVLSHTGEKTPADCW</sequence>
<proteinExistence type="predicted"/>
<gene>
    <name evidence="2" type="ORF">JW498_16905</name>
</gene>